<dbReference type="PANTHER" id="PTHR33332">
    <property type="entry name" value="REVERSE TRANSCRIPTASE DOMAIN-CONTAINING PROTEIN"/>
    <property type="match status" value="1"/>
</dbReference>
<keyword evidence="2" id="KW-0548">Nucleotidyltransferase</keyword>
<dbReference type="OrthoDB" id="10056483at2759"/>
<keyword evidence="2" id="KW-0808">Transferase</keyword>
<dbReference type="PROSITE" id="PS50878">
    <property type="entry name" value="RT_POL"/>
    <property type="match status" value="1"/>
</dbReference>
<dbReference type="AlphaFoldDB" id="A0A2I0TU29"/>
<gene>
    <name evidence="2" type="ORF">llap_12387</name>
</gene>
<protein>
    <submittedName>
        <fullName evidence="2">Rna-directed dna polymerase from mobile element jockey-like</fullName>
    </submittedName>
</protein>
<accession>A0A2I0TU29</accession>
<evidence type="ECO:0000313" key="3">
    <source>
        <dbReference type="Proteomes" id="UP000233556"/>
    </source>
</evidence>
<dbReference type="EMBL" id="KZ507205">
    <property type="protein sequence ID" value="PKU37306.1"/>
    <property type="molecule type" value="Genomic_DNA"/>
</dbReference>
<organism evidence="2 3">
    <name type="scientific">Limosa lapponica baueri</name>
    <dbReference type="NCBI Taxonomy" id="1758121"/>
    <lineage>
        <taxon>Eukaryota</taxon>
        <taxon>Metazoa</taxon>
        <taxon>Chordata</taxon>
        <taxon>Craniata</taxon>
        <taxon>Vertebrata</taxon>
        <taxon>Euteleostomi</taxon>
        <taxon>Archelosauria</taxon>
        <taxon>Archosauria</taxon>
        <taxon>Dinosauria</taxon>
        <taxon>Saurischia</taxon>
        <taxon>Theropoda</taxon>
        <taxon>Coelurosauria</taxon>
        <taxon>Aves</taxon>
        <taxon>Neognathae</taxon>
        <taxon>Neoaves</taxon>
        <taxon>Charadriiformes</taxon>
        <taxon>Scolopacidae</taxon>
        <taxon>Limosa</taxon>
    </lineage>
</organism>
<evidence type="ECO:0000313" key="2">
    <source>
        <dbReference type="EMBL" id="PKU37306.1"/>
    </source>
</evidence>
<reference evidence="3" key="2">
    <citation type="submission" date="2017-12" db="EMBL/GenBank/DDBJ databases">
        <title>Genome sequence of the Bar-tailed Godwit (Limosa lapponica baueri).</title>
        <authorList>
            <person name="Lima N.C.B."/>
            <person name="Parody-Merino A.M."/>
            <person name="Battley P.F."/>
            <person name="Fidler A.E."/>
            <person name="Prosdocimi F."/>
        </authorList>
    </citation>
    <scope>NUCLEOTIDE SEQUENCE [LARGE SCALE GENOMIC DNA]</scope>
</reference>
<name>A0A2I0TU29_LIMLA</name>
<dbReference type="Pfam" id="PF00078">
    <property type="entry name" value="RVT_1"/>
    <property type="match status" value="1"/>
</dbReference>
<dbReference type="InterPro" id="IPR000477">
    <property type="entry name" value="RT_dom"/>
</dbReference>
<sequence length="298" mass="34452">MSSPRVDFCVFDLSKTFNTVSHNIFLEKLDVHGLDRSTLHWVKNYLSSWVQRVVVNRSSWQLVTSGVPWGSVLGPVLFNIFINNLDEGIEYILNKFADDIKLGGSVDLTEGRKAPQRDLDRLDQWAKANGVRFNKAKCRVLHLGRNNPMHRYRPGEEWLESCLVEHLGVLVDSWLNVSRQRAQMSKAANSILACIRNNVASKTRKVIVPLYWALVRLHLEYHVQFWVPYYRRDTEVLEQVQRRAMELVRDLEHKYCKEQLRELGVFSLEKRRLRGDLITLFNSLKGGCSKAGSVSSLK</sequence>
<dbReference type="SUPFAM" id="SSF56672">
    <property type="entry name" value="DNA/RNA polymerases"/>
    <property type="match status" value="1"/>
</dbReference>
<feature type="domain" description="Reverse transcriptase" evidence="1">
    <location>
        <begin position="1"/>
        <end position="163"/>
    </location>
</feature>
<evidence type="ECO:0000259" key="1">
    <source>
        <dbReference type="PROSITE" id="PS50878"/>
    </source>
</evidence>
<dbReference type="GO" id="GO:0003964">
    <property type="term" value="F:RNA-directed DNA polymerase activity"/>
    <property type="evidence" value="ECO:0007669"/>
    <property type="project" value="UniProtKB-KW"/>
</dbReference>
<keyword evidence="3" id="KW-1185">Reference proteome</keyword>
<proteinExistence type="predicted"/>
<dbReference type="Proteomes" id="UP000233556">
    <property type="component" value="Unassembled WGS sequence"/>
</dbReference>
<reference evidence="3" key="1">
    <citation type="submission" date="2017-11" db="EMBL/GenBank/DDBJ databases">
        <authorList>
            <person name="Lima N.C."/>
            <person name="Parody-Merino A.M."/>
            <person name="Battley P.F."/>
            <person name="Fidler A.E."/>
            <person name="Prosdocimi F."/>
        </authorList>
    </citation>
    <scope>NUCLEOTIDE SEQUENCE [LARGE SCALE GENOMIC DNA]</scope>
</reference>
<dbReference type="InterPro" id="IPR043502">
    <property type="entry name" value="DNA/RNA_pol_sf"/>
</dbReference>
<keyword evidence="2" id="KW-0695">RNA-directed DNA polymerase</keyword>